<accession>A0A0E9S370</accession>
<organism evidence="1">
    <name type="scientific">Anguilla anguilla</name>
    <name type="common">European freshwater eel</name>
    <name type="synonym">Muraena anguilla</name>
    <dbReference type="NCBI Taxonomy" id="7936"/>
    <lineage>
        <taxon>Eukaryota</taxon>
        <taxon>Metazoa</taxon>
        <taxon>Chordata</taxon>
        <taxon>Craniata</taxon>
        <taxon>Vertebrata</taxon>
        <taxon>Euteleostomi</taxon>
        <taxon>Actinopterygii</taxon>
        <taxon>Neopterygii</taxon>
        <taxon>Teleostei</taxon>
        <taxon>Anguilliformes</taxon>
        <taxon>Anguillidae</taxon>
        <taxon>Anguilla</taxon>
    </lineage>
</organism>
<name>A0A0E9S370_ANGAN</name>
<evidence type="ECO:0000313" key="1">
    <source>
        <dbReference type="EMBL" id="JAH34968.1"/>
    </source>
</evidence>
<reference evidence="1" key="1">
    <citation type="submission" date="2014-11" db="EMBL/GenBank/DDBJ databases">
        <authorList>
            <person name="Amaro Gonzalez C."/>
        </authorList>
    </citation>
    <scope>NUCLEOTIDE SEQUENCE</scope>
</reference>
<proteinExistence type="predicted"/>
<protein>
    <submittedName>
        <fullName evidence="1">Uncharacterized protein</fullName>
    </submittedName>
</protein>
<sequence length="43" mass="5013">MALLYEMSYCPRRTLCFFDHVSQSDYVTTGPIRVESRIPISQT</sequence>
<dbReference type="EMBL" id="GBXM01073609">
    <property type="protein sequence ID" value="JAH34968.1"/>
    <property type="molecule type" value="Transcribed_RNA"/>
</dbReference>
<reference evidence="1" key="2">
    <citation type="journal article" date="2015" name="Fish Shellfish Immunol.">
        <title>Early steps in the European eel (Anguilla anguilla)-Vibrio vulnificus interaction in the gills: Role of the RtxA13 toxin.</title>
        <authorList>
            <person name="Callol A."/>
            <person name="Pajuelo D."/>
            <person name="Ebbesson L."/>
            <person name="Teles M."/>
            <person name="MacKenzie S."/>
            <person name="Amaro C."/>
        </authorList>
    </citation>
    <scope>NUCLEOTIDE SEQUENCE</scope>
</reference>
<dbReference type="AlphaFoldDB" id="A0A0E9S370"/>